<name>A0A8J6BNX1_ZIZPA</name>
<protein>
    <recommendedName>
        <fullName evidence="4">WRC domain-containing protein</fullName>
    </recommendedName>
</protein>
<organism evidence="5 6">
    <name type="scientific">Zizania palustris</name>
    <name type="common">Northern wild rice</name>
    <dbReference type="NCBI Taxonomy" id="103762"/>
    <lineage>
        <taxon>Eukaryota</taxon>
        <taxon>Viridiplantae</taxon>
        <taxon>Streptophyta</taxon>
        <taxon>Embryophyta</taxon>
        <taxon>Tracheophyta</taxon>
        <taxon>Spermatophyta</taxon>
        <taxon>Magnoliopsida</taxon>
        <taxon>Liliopsida</taxon>
        <taxon>Poales</taxon>
        <taxon>Poaceae</taxon>
        <taxon>BOP clade</taxon>
        <taxon>Oryzoideae</taxon>
        <taxon>Oryzeae</taxon>
        <taxon>Zizaniinae</taxon>
        <taxon>Zizania</taxon>
    </lineage>
</organism>
<evidence type="ECO:0000256" key="3">
    <source>
        <dbReference type="SAM" id="MobiDB-lite"/>
    </source>
</evidence>
<feature type="region of interest" description="Disordered" evidence="3">
    <location>
        <begin position="234"/>
        <end position="272"/>
    </location>
</feature>
<reference evidence="5" key="1">
    <citation type="journal article" date="2021" name="bioRxiv">
        <title>Whole Genome Assembly and Annotation of Northern Wild Rice, Zizania palustris L., Supports a Whole Genome Duplication in the Zizania Genus.</title>
        <authorList>
            <person name="Haas M."/>
            <person name="Kono T."/>
            <person name="Macchietto M."/>
            <person name="Millas R."/>
            <person name="McGilp L."/>
            <person name="Shao M."/>
            <person name="Duquette J."/>
            <person name="Hirsch C.N."/>
            <person name="Kimball J."/>
        </authorList>
    </citation>
    <scope>NUCLEOTIDE SEQUENCE</scope>
    <source>
        <tissue evidence="5">Fresh leaf tissue</tissue>
    </source>
</reference>
<reference evidence="5" key="2">
    <citation type="submission" date="2021-02" db="EMBL/GenBank/DDBJ databases">
        <authorList>
            <person name="Kimball J.A."/>
            <person name="Haas M.W."/>
            <person name="Macchietto M."/>
            <person name="Kono T."/>
            <person name="Duquette J."/>
            <person name="Shao M."/>
        </authorList>
    </citation>
    <scope>NUCLEOTIDE SEQUENCE</scope>
    <source>
        <tissue evidence="5">Fresh leaf tissue</tissue>
    </source>
</reference>
<comment type="caution">
    <text evidence="5">The sequence shown here is derived from an EMBL/GenBank/DDBJ whole genome shotgun (WGS) entry which is preliminary data.</text>
</comment>
<dbReference type="Pfam" id="PF08879">
    <property type="entry name" value="WRC"/>
    <property type="match status" value="1"/>
</dbReference>
<feature type="compositionally biased region" description="Pro residues" evidence="3">
    <location>
        <begin position="242"/>
        <end position="255"/>
    </location>
</feature>
<sequence length="408" mass="44289">MRIRKCASRLLGASYFSPAPPVPPAAPGFELPLPLTTTTTPPPPLPPPYPVGATESRGGGVCFGSATASAEPCELSRSPWDLIGELDLSDPQEGDLVDKFFVHVACRASWLFPTSSSGPTTGKAEEGLAAGDEFSAKPRKQKATKRMVKKPPAKKKEVEKEGEEESELKKRVKTKKEEVAAESAAVVASTGEAQVWTCKKNDGKRWHCQRRVSQPNSLCDYHFEQKRSYYNPLYECPSEAAPTPPAYSPPWPAPSKPSSKPSASSKSRKKKVGDAGEGFYYYTGFGPFRTKRHCRSSNMQESTHVEQEEEQLPENDAAPSTGKPRREDDSDHQPLAMVVAAARDDLSSSDSDGIAGIAGGDEESSDDARINGGNGGLRAGIIGDTRKKSQVRKRWRKPVKARSLKSLM</sequence>
<dbReference type="PANTHER" id="PTHR34680">
    <property type="entry name" value="EXPRESSED PROTEIN"/>
    <property type="match status" value="1"/>
</dbReference>
<dbReference type="AlphaFoldDB" id="A0A8J6BNX1"/>
<feature type="region of interest" description="Disordered" evidence="3">
    <location>
        <begin position="115"/>
        <end position="186"/>
    </location>
</feature>
<dbReference type="EMBL" id="JAAALK010000080">
    <property type="protein sequence ID" value="KAG8091752.1"/>
    <property type="molecule type" value="Genomic_DNA"/>
</dbReference>
<feature type="region of interest" description="Disordered" evidence="3">
    <location>
        <begin position="285"/>
        <end position="408"/>
    </location>
</feature>
<proteinExistence type="predicted"/>
<evidence type="ECO:0000256" key="2">
    <source>
        <dbReference type="PROSITE-ProRule" id="PRU01002"/>
    </source>
</evidence>
<keyword evidence="6" id="KW-1185">Reference proteome</keyword>
<dbReference type="OrthoDB" id="787182at2759"/>
<dbReference type="Proteomes" id="UP000729402">
    <property type="component" value="Unassembled WGS sequence"/>
</dbReference>
<evidence type="ECO:0000256" key="1">
    <source>
        <dbReference type="ARBA" id="ARBA00023242"/>
    </source>
</evidence>
<comment type="caution">
    <text evidence="2">Lacks conserved residue(s) required for the propagation of feature annotation.</text>
</comment>
<gene>
    <name evidence="5" type="ORF">GUJ93_ZPchr0012g18925</name>
</gene>
<feature type="compositionally biased region" description="Basic residues" evidence="3">
    <location>
        <begin position="388"/>
        <end position="408"/>
    </location>
</feature>
<evidence type="ECO:0000313" key="5">
    <source>
        <dbReference type="EMBL" id="KAG8091752.1"/>
    </source>
</evidence>
<feature type="compositionally biased region" description="Low complexity" evidence="3">
    <location>
        <begin position="256"/>
        <end position="265"/>
    </location>
</feature>
<evidence type="ECO:0000313" key="6">
    <source>
        <dbReference type="Proteomes" id="UP000729402"/>
    </source>
</evidence>
<evidence type="ECO:0000259" key="4">
    <source>
        <dbReference type="PROSITE" id="PS51667"/>
    </source>
</evidence>
<feature type="compositionally biased region" description="Basic residues" evidence="3">
    <location>
        <begin position="137"/>
        <end position="153"/>
    </location>
</feature>
<accession>A0A8J6BNX1</accession>
<keyword evidence="1" id="KW-0539">Nucleus</keyword>
<dbReference type="PANTHER" id="PTHR34680:SF3">
    <property type="entry name" value="EXPRESSED PROTEIN"/>
    <property type="match status" value="1"/>
</dbReference>
<dbReference type="InterPro" id="IPR014977">
    <property type="entry name" value="WRC_dom"/>
</dbReference>
<feature type="domain" description="WRC" evidence="4">
    <location>
        <begin position="192"/>
        <end position="236"/>
    </location>
</feature>
<dbReference type="PROSITE" id="PS51667">
    <property type="entry name" value="WRC"/>
    <property type="match status" value="1"/>
</dbReference>